<dbReference type="Gene3D" id="4.10.240.10">
    <property type="entry name" value="Zn(2)-C6 fungal-type DNA-binding domain"/>
    <property type="match status" value="1"/>
</dbReference>
<reference evidence="5" key="1">
    <citation type="journal article" date="2020" name="Stud. Mycol.">
        <title>101 Dothideomycetes genomes: a test case for predicting lifestyles and emergence of pathogens.</title>
        <authorList>
            <person name="Haridas S."/>
            <person name="Albert R."/>
            <person name="Binder M."/>
            <person name="Bloem J."/>
            <person name="Labutti K."/>
            <person name="Salamov A."/>
            <person name="Andreopoulos B."/>
            <person name="Baker S."/>
            <person name="Barry K."/>
            <person name="Bills G."/>
            <person name="Bluhm B."/>
            <person name="Cannon C."/>
            <person name="Castanera R."/>
            <person name="Culley D."/>
            <person name="Daum C."/>
            <person name="Ezra D."/>
            <person name="Gonzalez J."/>
            <person name="Henrissat B."/>
            <person name="Kuo A."/>
            <person name="Liang C."/>
            <person name="Lipzen A."/>
            <person name="Lutzoni F."/>
            <person name="Magnuson J."/>
            <person name="Mondo S."/>
            <person name="Nolan M."/>
            <person name="Ohm R."/>
            <person name="Pangilinan J."/>
            <person name="Park H.-J."/>
            <person name="Ramirez L."/>
            <person name="Alfaro M."/>
            <person name="Sun H."/>
            <person name="Tritt A."/>
            <person name="Yoshinaga Y."/>
            <person name="Zwiers L.-H."/>
            <person name="Turgeon B."/>
            <person name="Goodwin S."/>
            <person name="Spatafora J."/>
            <person name="Crous P."/>
            <person name="Grigoriev I."/>
        </authorList>
    </citation>
    <scope>NUCLEOTIDE SEQUENCE</scope>
    <source>
        <strain evidence="5">CBS 123094</strain>
    </source>
</reference>
<keyword evidence="2" id="KW-0539">Nucleus</keyword>
<proteinExistence type="predicted"/>
<dbReference type="AlphaFoldDB" id="A0A6A5WFK2"/>
<dbReference type="GO" id="GO:0006351">
    <property type="term" value="P:DNA-templated transcription"/>
    <property type="evidence" value="ECO:0007669"/>
    <property type="project" value="InterPro"/>
</dbReference>
<organism evidence="5 6">
    <name type="scientific">Amniculicola lignicola CBS 123094</name>
    <dbReference type="NCBI Taxonomy" id="1392246"/>
    <lineage>
        <taxon>Eukaryota</taxon>
        <taxon>Fungi</taxon>
        <taxon>Dikarya</taxon>
        <taxon>Ascomycota</taxon>
        <taxon>Pezizomycotina</taxon>
        <taxon>Dothideomycetes</taxon>
        <taxon>Pleosporomycetidae</taxon>
        <taxon>Pleosporales</taxon>
        <taxon>Amniculicolaceae</taxon>
        <taxon>Amniculicola</taxon>
    </lineage>
</organism>
<gene>
    <name evidence="5" type="ORF">P154DRAFT_575736</name>
</gene>
<evidence type="ECO:0000256" key="1">
    <source>
        <dbReference type="ARBA" id="ARBA00022723"/>
    </source>
</evidence>
<accession>A0A6A5WFK2</accession>
<dbReference type="PROSITE" id="PS00463">
    <property type="entry name" value="ZN2_CY6_FUNGAL_1"/>
    <property type="match status" value="1"/>
</dbReference>
<dbReference type="InterPro" id="IPR053230">
    <property type="entry name" value="Trans_reg_galc"/>
</dbReference>
<dbReference type="SUPFAM" id="SSF57701">
    <property type="entry name" value="Zn2/Cys6 DNA-binding domain"/>
    <property type="match status" value="1"/>
</dbReference>
<feature type="region of interest" description="Disordered" evidence="3">
    <location>
        <begin position="192"/>
        <end position="237"/>
    </location>
</feature>
<dbReference type="Pfam" id="PF04082">
    <property type="entry name" value="Fungal_trans"/>
    <property type="match status" value="1"/>
</dbReference>
<dbReference type="SMART" id="SM00066">
    <property type="entry name" value="GAL4"/>
    <property type="match status" value="1"/>
</dbReference>
<evidence type="ECO:0000256" key="2">
    <source>
        <dbReference type="ARBA" id="ARBA00023242"/>
    </source>
</evidence>
<evidence type="ECO:0000256" key="3">
    <source>
        <dbReference type="SAM" id="MobiDB-lite"/>
    </source>
</evidence>
<feature type="compositionally biased region" description="Basic and acidic residues" evidence="3">
    <location>
        <begin position="131"/>
        <end position="145"/>
    </location>
</feature>
<dbReference type="PANTHER" id="PTHR47654">
    <property type="entry name" value="ZN(II)2CYS6 TRANSCRIPTION FACTOR (EUROFUNG)-RELATED"/>
    <property type="match status" value="1"/>
</dbReference>
<evidence type="ECO:0000313" key="6">
    <source>
        <dbReference type="Proteomes" id="UP000799779"/>
    </source>
</evidence>
<feature type="compositionally biased region" description="Basic residues" evidence="3">
    <location>
        <begin position="228"/>
        <end position="237"/>
    </location>
</feature>
<dbReference type="InterPro" id="IPR007219">
    <property type="entry name" value="XnlR_reg_dom"/>
</dbReference>
<dbReference type="PANTHER" id="PTHR47654:SF5">
    <property type="entry name" value="TRANSCRIPTION FACTOR DOMAIN-CONTAINING PROTEIN"/>
    <property type="match status" value="1"/>
</dbReference>
<dbReference type="GO" id="GO:0003677">
    <property type="term" value="F:DNA binding"/>
    <property type="evidence" value="ECO:0007669"/>
    <property type="project" value="InterPro"/>
</dbReference>
<feature type="compositionally biased region" description="Acidic residues" evidence="3">
    <location>
        <begin position="155"/>
        <end position="165"/>
    </location>
</feature>
<dbReference type="PROSITE" id="PS50048">
    <property type="entry name" value="ZN2_CY6_FUNGAL_2"/>
    <property type="match status" value="1"/>
</dbReference>
<evidence type="ECO:0000259" key="4">
    <source>
        <dbReference type="PROSITE" id="PS50048"/>
    </source>
</evidence>
<dbReference type="CDD" id="cd12148">
    <property type="entry name" value="fungal_TF_MHR"/>
    <property type="match status" value="1"/>
</dbReference>
<keyword evidence="1" id="KW-0479">Metal-binding</keyword>
<dbReference type="OrthoDB" id="424974at2759"/>
<feature type="region of interest" description="Disordered" evidence="3">
    <location>
        <begin position="126"/>
        <end position="165"/>
    </location>
</feature>
<evidence type="ECO:0000313" key="5">
    <source>
        <dbReference type="EMBL" id="KAF2000680.1"/>
    </source>
</evidence>
<dbReference type="InterPro" id="IPR001138">
    <property type="entry name" value="Zn2Cys6_DnaBD"/>
</dbReference>
<dbReference type="GO" id="GO:0000981">
    <property type="term" value="F:DNA-binding transcription factor activity, RNA polymerase II-specific"/>
    <property type="evidence" value="ECO:0007669"/>
    <property type="project" value="InterPro"/>
</dbReference>
<dbReference type="SMART" id="SM00906">
    <property type="entry name" value="Fungal_trans"/>
    <property type="match status" value="1"/>
</dbReference>
<sequence>MSFASSLPPLDGGVPAKVQIPRLERPGNAPSRSGGNRHRVQRACLSCRARKVKCNGRQPKCQNCAENAEPCVYISTRKDRLKTATEQNQDMLLLLRDLRISASDTNKSRIDDMLLGVTDDVADAATTLSKSPDKEKKSEPDDSRGEANVSAEVGSNDETDLVDEDLLTSERSRATGFYGKNSEVQWLRQLHQEADRNSPQSSYDHSEGPYGPGGTTDEASAKRLAATKQRRAKHSKPRVQTSSCSFYLDDERVEMDFMVDPFEMPPFPFAKKLLDCYLQTVQDAFPILPIQSFTTHFYHYYESAQHGQTYSLPQNQQALLNIVFAIGAVFSRLTEQPWHSDARDHLIFHSRAWTLSLKDPWWFSHPDLPQVQVTGLLALYYLVIGHVNRSWVVIGMSLRFGYSLGLHVRNEDRTATQVKKEVLSRMWWGLYSLESILSNITGRPSVGIASHISVRLPIPLATEDLDEASLASMDVTLGRTILVENPSSGTSSATPSKSDLSGFTESFNVHANSGAFLRETVKIGKITQKALVSLYSATMVTNTWEKVQEHIMDTLSEVEDWANSLPPDYTFLGAHGINEDYIRERTILAMYYYSAKMMATRPCLCRLDRRIGNQTKSSDDFNRNMAVTCVTAAKSVADLLPDDARHHRAAIYRNGPWWSIVHNIMQALTILMLEIAFEPASFPQDKQLMLPSLKKLVHWLREMGNNYTLAKRAYQIGFDLLKKTVANVDIDISDLIMADDRNRALAPTAPAGAVALRSIPTGAASSYGTSFGQPNMGFSGGESDPFQYAMTDRMAYPQREVEETFQDVFQSPFPPASGYPNLFFTNFDQGNPLPVNPVNEDAYMETYDQDTPWSNESRDA</sequence>
<name>A0A6A5WFK2_9PLEO</name>
<dbReference type="GO" id="GO:0008270">
    <property type="term" value="F:zinc ion binding"/>
    <property type="evidence" value="ECO:0007669"/>
    <property type="project" value="InterPro"/>
</dbReference>
<keyword evidence="6" id="KW-1185">Reference proteome</keyword>
<dbReference type="InterPro" id="IPR036864">
    <property type="entry name" value="Zn2-C6_fun-type_DNA-bd_sf"/>
</dbReference>
<feature type="region of interest" description="Disordered" evidence="3">
    <location>
        <begin position="1"/>
        <end position="39"/>
    </location>
</feature>
<dbReference type="EMBL" id="ML977587">
    <property type="protein sequence ID" value="KAF2000680.1"/>
    <property type="molecule type" value="Genomic_DNA"/>
</dbReference>
<dbReference type="Pfam" id="PF00172">
    <property type="entry name" value="Zn_clus"/>
    <property type="match status" value="1"/>
</dbReference>
<dbReference type="CDD" id="cd00067">
    <property type="entry name" value="GAL4"/>
    <property type="match status" value="1"/>
</dbReference>
<feature type="domain" description="Zn(2)-C6 fungal-type" evidence="4">
    <location>
        <begin position="43"/>
        <end position="73"/>
    </location>
</feature>
<protein>
    <recommendedName>
        <fullName evidence="4">Zn(2)-C6 fungal-type domain-containing protein</fullName>
    </recommendedName>
</protein>
<dbReference type="Proteomes" id="UP000799779">
    <property type="component" value="Unassembled WGS sequence"/>
</dbReference>